<comment type="similarity">
    <text evidence="1">Belongs to the peptidase C40 family.</text>
</comment>
<dbReference type="SUPFAM" id="SSF54001">
    <property type="entry name" value="Cysteine proteinases"/>
    <property type="match status" value="1"/>
</dbReference>
<evidence type="ECO:0000256" key="5">
    <source>
        <dbReference type="SAM" id="Phobius"/>
    </source>
</evidence>
<comment type="caution">
    <text evidence="7">The sequence shown here is derived from an EMBL/GenBank/DDBJ whole genome shotgun (WGS) entry which is preliminary data.</text>
</comment>
<dbReference type="InterPro" id="IPR000064">
    <property type="entry name" value="NLP_P60_dom"/>
</dbReference>
<evidence type="ECO:0000313" key="7">
    <source>
        <dbReference type="EMBL" id="MPW14271.1"/>
    </source>
</evidence>
<evidence type="ECO:0000256" key="4">
    <source>
        <dbReference type="ARBA" id="ARBA00022807"/>
    </source>
</evidence>
<keyword evidence="5" id="KW-0472">Membrane</keyword>
<feature type="domain" description="NlpC/P60" evidence="6">
    <location>
        <begin position="38"/>
        <end position="77"/>
    </location>
</feature>
<accession>A0A6A7K111</accession>
<dbReference type="Pfam" id="PF00877">
    <property type="entry name" value="NLPC_P60"/>
    <property type="match status" value="1"/>
</dbReference>
<dbReference type="GO" id="GO:0008234">
    <property type="term" value="F:cysteine-type peptidase activity"/>
    <property type="evidence" value="ECO:0007669"/>
    <property type="project" value="UniProtKB-KW"/>
</dbReference>
<dbReference type="GO" id="GO:0006508">
    <property type="term" value="P:proteolysis"/>
    <property type="evidence" value="ECO:0007669"/>
    <property type="project" value="UniProtKB-KW"/>
</dbReference>
<evidence type="ECO:0000259" key="6">
    <source>
        <dbReference type="Pfam" id="PF00877"/>
    </source>
</evidence>
<protein>
    <recommendedName>
        <fullName evidence="6">NlpC/P60 domain-containing protein</fullName>
    </recommendedName>
</protein>
<keyword evidence="5" id="KW-0812">Transmembrane</keyword>
<sequence>MKTKIYSVLSYLFYSFLFISSTHFKFFLPNLWADKHLKRVAYSQRRRGDLVFYCQTGTHTIWHVAIYLGHNRVIESWPPCVMVAPISNNQRNVIAGIKRPFI</sequence>
<keyword evidence="5" id="KW-1133">Transmembrane helix</keyword>
<evidence type="ECO:0000256" key="3">
    <source>
        <dbReference type="ARBA" id="ARBA00022801"/>
    </source>
</evidence>
<evidence type="ECO:0000313" key="8">
    <source>
        <dbReference type="Proteomes" id="UP000430466"/>
    </source>
</evidence>
<dbReference type="AlphaFoldDB" id="A0A6A7K111"/>
<name>A0A6A7K111_LACHE</name>
<dbReference type="Gene3D" id="3.90.1720.10">
    <property type="entry name" value="endopeptidase domain like (from Nostoc punctiforme)"/>
    <property type="match status" value="1"/>
</dbReference>
<keyword evidence="4" id="KW-0788">Thiol protease</keyword>
<reference evidence="7 8" key="1">
    <citation type="submission" date="2019-10" db="EMBL/GenBank/DDBJ databases">
        <title>Draft genome sequences of Lactobacillus strains.</title>
        <authorList>
            <person name="Cho G.-S."/>
            <person name="Fagbemigun O."/>
            <person name="Brinks E."/>
            <person name="Franz C.M.A.P."/>
        </authorList>
    </citation>
    <scope>NUCLEOTIDE SEQUENCE [LARGE SCALE GENOMIC DNA]</scope>
    <source>
        <strain evidence="7 8">313</strain>
    </source>
</reference>
<gene>
    <name evidence="7" type="ORF">GDZ32_04500</name>
</gene>
<dbReference type="InterPro" id="IPR038765">
    <property type="entry name" value="Papain-like_cys_pep_sf"/>
</dbReference>
<feature type="transmembrane region" description="Helical" evidence="5">
    <location>
        <begin position="6"/>
        <end position="28"/>
    </location>
</feature>
<evidence type="ECO:0000256" key="1">
    <source>
        <dbReference type="ARBA" id="ARBA00007074"/>
    </source>
</evidence>
<organism evidence="7 8">
    <name type="scientific">Lactobacillus helveticus</name>
    <name type="common">Lactobacillus suntoryeus</name>
    <dbReference type="NCBI Taxonomy" id="1587"/>
    <lineage>
        <taxon>Bacteria</taxon>
        <taxon>Bacillati</taxon>
        <taxon>Bacillota</taxon>
        <taxon>Bacilli</taxon>
        <taxon>Lactobacillales</taxon>
        <taxon>Lactobacillaceae</taxon>
        <taxon>Lactobacillus</taxon>
    </lineage>
</organism>
<keyword evidence="2" id="KW-0645">Protease</keyword>
<evidence type="ECO:0000256" key="2">
    <source>
        <dbReference type="ARBA" id="ARBA00022670"/>
    </source>
</evidence>
<proteinExistence type="inferred from homology"/>
<dbReference type="Proteomes" id="UP000430466">
    <property type="component" value="Unassembled WGS sequence"/>
</dbReference>
<dbReference type="EMBL" id="WHOE01000026">
    <property type="protein sequence ID" value="MPW14271.1"/>
    <property type="molecule type" value="Genomic_DNA"/>
</dbReference>
<keyword evidence="3" id="KW-0378">Hydrolase</keyword>